<evidence type="ECO:0000256" key="5">
    <source>
        <dbReference type="PROSITE-ProRule" id="PRU00309"/>
    </source>
</evidence>
<feature type="domain" description="THAP-type" evidence="6">
    <location>
        <begin position="1"/>
        <end position="75"/>
    </location>
</feature>
<dbReference type="InterPro" id="IPR021896">
    <property type="entry name" value="THAP9-like_HTH"/>
</dbReference>
<dbReference type="InterPro" id="IPR006612">
    <property type="entry name" value="THAP_Znf"/>
</dbReference>
<dbReference type="Gene3D" id="6.20.210.20">
    <property type="entry name" value="THAP domain"/>
    <property type="match status" value="2"/>
</dbReference>
<dbReference type="SUPFAM" id="SSF57716">
    <property type="entry name" value="Glucocorticoid receptor-like (DNA-binding domain)"/>
    <property type="match status" value="2"/>
</dbReference>
<evidence type="ECO:0000256" key="1">
    <source>
        <dbReference type="ARBA" id="ARBA00022723"/>
    </source>
</evidence>
<evidence type="ECO:0000256" key="3">
    <source>
        <dbReference type="ARBA" id="ARBA00022833"/>
    </source>
</evidence>
<dbReference type="STRING" id="37001.A0A1A9WVP5"/>
<keyword evidence="2 5" id="KW-0863">Zinc-finger</keyword>
<proteinExistence type="predicted"/>
<evidence type="ECO:0000256" key="2">
    <source>
        <dbReference type="ARBA" id="ARBA00022771"/>
    </source>
</evidence>
<organism evidence="7 8">
    <name type="scientific">Glossina brevipalpis</name>
    <dbReference type="NCBI Taxonomy" id="37001"/>
    <lineage>
        <taxon>Eukaryota</taxon>
        <taxon>Metazoa</taxon>
        <taxon>Ecdysozoa</taxon>
        <taxon>Arthropoda</taxon>
        <taxon>Hexapoda</taxon>
        <taxon>Insecta</taxon>
        <taxon>Pterygota</taxon>
        <taxon>Neoptera</taxon>
        <taxon>Endopterygota</taxon>
        <taxon>Diptera</taxon>
        <taxon>Brachycera</taxon>
        <taxon>Muscomorpha</taxon>
        <taxon>Hippoboscoidea</taxon>
        <taxon>Glossinidae</taxon>
        <taxon>Glossina</taxon>
    </lineage>
</organism>
<dbReference type="GO" id="GO:0043565">
    <property type="term" value="F:sequence-specific DNA binding"/>
    <property type="evidence" value="ECO:0007669"/>
    <property type="project" value="InterPro"/>
</dbReference>
<dbReference type="AlphaFoldDB" id="A0A1A9WVP5"/>
<dbReference type="SMART" id="SM00692">
    <property type="entry name" value="DM3"/>
    <property type="match status" value="2"/>
</dbReference>
<evidence type="ECO:0000259" key="6">
    <source>
        <dbReference type="PROSITE" id="PS50950"/>
    </source>
</evidence>
<dbReference type="Pfam" id="PF12017">
    <property type="entry name" value="Tnp_P_element"/>
    <property type="match status" value="1"/>
</dbReference>
<protein>
    <recommendedName>
        <fullName evidence="6">THAP-type domain-containing protein</fullName>
    </recommendedName>
</protein>
<dbReference type="InterPro" id="IPR038441">
    <property type="entry name" value="THAP_Znf_sf"/>
</dbReference>
<dbReference type="SMART" id="SM00980">
    <property type="entry name" value="THAP"/>
    <property type="match status" value="2"/>
</dbReference>
<dbReference type="Pfam" id="PF05485">
    <property type="entry name" value="THAP"/>
    <property type="match status" value="2"/>
</dbReference>
<dbReference type="PANTHER" id="PTHR46600:SF11">
    <property type="entry name" value="THAP DOMAIN-CONTAINING PROTEIN 10"/>
    <property type="match status" value="1"/>
</dbReference>
<keyword evidence="1" id="KW-0479">Metal-binding</keyword>
<reference evidence="7" key="2">
    <citation type="submission" date="2020-05" db="UniProtKB">
        <authorList>
            <consortium name="EnsemblMetazoa"/>
        </authorList>
    </citation>
    <scope>IDENTIFICATION</scope>
    <source>
        <strain evidence="7">IAEA</strain>
    </source>
</reference>
<keyword evidence="4 5" id="KW-0238">DNA-binding</keyword>
<keyword evidence="3" id="KW-0862">Zinc</keyword>
<reference evidence="8" key="1">
    <citation type="submission" date="2014-03" db="EMBL/GenBank/DDBJ databases">
        <authorList>
            <person name="Aksoy S."/>
            <person name="Warren W."/>
            <person name="Wilson R.K."/>
        </authorList>
    </citation>
    <scope>NUCLEOTIDE SEQUENCE [LARGE SCALE GENOMIC DNA]</scope>
    <source>
        <strain evidence="8">IAEA</strain>
    </source>
</reference>
<dbReference type="PANTHER" id="PTHR46600">
    <property type="entry name" value="THAP DOMAIN-CONTAINING"/>
    <property type="match status" value="1"/>
</dbReference>
<accession>A0A1A9WVP5</accession>
<dbReference type="Proteomes" id="UP000091820">
    <property type="component" value="Unassembled WGS sequence"/>
</dbReference>
<sequence length="396" mass="45791">MMNCVVSGCCGKTSANDKIRLYKFPRDKLTRMKWLENVGLQPEELKFKSKVCSRHFERGYLGFRRLKPRVIPTLCLGQESRPPHRNTVPLQCTRRSCCIKNCNSGPEERFFKVPSKGEERRTWLNLCKLDTNIKKYLYICSNHFNENAIGKRKLLKGAVPSRNLIINDNAIVKSQNVTIDAIGEDTESSETKSVASSYLSEQFTKNNLTDSHMKSCRAAYNTEGLETYKNEIEICPNGCHRDFLQKEKKLLAEIFRQNQEITQLKDIISVSKQQFQKLENSSFVADTNTSEEAIVFSRMICGGRKKQFKKDEKILAQNLFSVSSKCYNFMRNTLKFNLPHRSSVDNWCSMLPECAENHEITFEQVFIPKDLEYDLSNDTLDKFVFGRNKENESEQL</sequence>
<name>A0A1A9WVP5_9MUSC</name>
<dbReference type="EnsemblMetazoa" id="GBRI034180-RA">
    <property type="protein sequence ID" value="GBRI034180-PA"/>
    <property type="gene ID" value="GBRI034180"/>
</dbReference>
<dbReference type="PROSITE" id="PS50950">
    <property type="entry name" value="ZF_THAP"/>
    <property type="match status" value="2"/>
</dbReference>
<evidence type="ECO:0000313" key="8">
    <source>
        <dbReference type="Proteomes" id="UP000091820"/>
    </source>
</evidence>
<keyword evidence="8" id="KW-1185">Reference proteome</keyword>
<dbReference type="InterPro" id="IPR026516">
    <property type="entry name" value="THAP1/10"/>
</dbReference>
<feature type="domain" description="THAP-type" evidence="6">
    <location>
        <begin position="88"/>
        <end position="163"/>
    </location>
</feature>
<dbReference type="GO" id="GO:0008270">
    <property type="term" value="F:zinc ion binding"/>
    <property type="evidence" value="ECO:0007669"/>
    <property type="project" value="UniProtKB-KW"/>
</dbReference>
<evidence type="ECO:0000313" key="7">
    <source>
        <dbReference type="EnsemblMetazoa" id="GBRI034180-PA"/>
    </source>
</evidence>
<dbReference type="VEuPathDB" id="VectorBase:GBRI034180"/>
<evidence type="ECO:0000256" key="4">
    <source>
        <dbReference type="ARBA" id="ARBA00023125"/>
    </source>
</evidence>